<sequence>MTYVELQEALLVFGIGERASRGEIRARHRHLVKKYHPDAGAEPDHDRISKINAAYRVLLDYIESYRFSFAEDEFYEQNTDERLRRQFMDDPLWGNSMGTRHHEEE</sequence>
<evidence type="ECO:0000313" key="2">
    <source>
        <dbReference type="EMBL" id="ABK99568.1"/>
    </source>
</evidence>
<dbReference type="SUPFAM" id="SSF46565">
    <property type="entry name" value="Chaperone J-domain"/>
    <property type="match status" value="1"/>
</dbReference>
<dbReference type="eggNOG" id="COG2214">
    <property type="taxonomic scope" value="Bacteria"/>
</dbReference>
<evidence type="ECO:0000259" key="1">
    <source>
        <dbReference type="PROSITE" id="PS50076"/>
    </source>
</evidence>
<dbReference type="SMART" id="SM00271">
    <property type="entry name" value="DnaJ"/>
    <property type="match status" value="1"/>
</dbReference>
<dbReference type="AlphaFoldDB" id="A1AQE8"/>
<dbReference type="PROSITE" id="PS50076">
    <property type="entry name" value="DNAJ_2"/>
    <property type="match status" value="1"/>
</dbReference>
<name>A1AQE8_PELPD</name>
<dbReference type="Pfam" id="PF00226">
    <property type="entry name" value="DnaJ"/>
    <property type="match status" value="1"/>
</dbReference>
<dbReference type="InterPro" id="IPR036869">
    <property type="entry name" value="J_dom_sf"/>
</dbReference>
<dbReference type="HOGENOM" id="CLU_177536_0_0_7"/>
<proteinExistence type="predicted"/>
<organism evidence="2 3">
    <name type="scientific">Pelobacter propionicus (strain DSM 2379 / NBRC 103807 / OttBd1)</name>
    <dbReference type="NCBI Taxonomy" id="338966"/>
    <lineage>
        <taxon>Bacteria</taxon>
        <taxon>Pseudomonadati</taxon>
        <taxon>Thermodesulfobacteriota</taxon>
        <taxon>Desulfuromonadia</taxon>
        <taxon>Desulfuromonadales</taxon>
        <taxon>Desulfuromonadaceae</taxon>
        <taxon>Pelobacter</taxon>
    </lineage>
</organism>
<evidence type="ECO:0000313" key="3">
    <source>
        <dbReference type="Proteomes" id="UP000006732"/>
    </source>
</evidence>
<feature type="domain" description="J" evidence="1">
    <location>
        <begin position="8"/>
        <end position="79"/>
    </location>
</feature>
<dbReference type="KEGG" id="ppd:Ppro_1959"/>
<dbReference type="CDD" id="cd06257">
    <property type="entry name" value="DnaJ"/>
    <property type="match status" value="1"/>
</dbReference>
<protein>
    <submittedName>
        <fullName evidence="2">Heat shock protein DnaJ domain protein</fullName>
    </submittedName>
</protein>
<dbReference type="STRING" id="338966.Ppro_1959"/>
<dbReference type="Gene3D" id="1.10.287.110">
    <property type="entry name" value="DnaJ domain"/>
    <property type="match status" value="1"/>
</dbReference>
<keyword evidence="2" id="KW-0346">Stress response</keyword>
<dbReference type="OrthoDB" id="5244113at2"/>
<gene>
    <name evidence="2" type="ordered locus">Ppro_1959</name>
</gene>
<reference evidence="2 3" key="1">
    <citation type="submission" date="2006-10" db="EMBL/GenBank/DDBJ databases">
        <title>Complete sequence of chromosome of Pelobacter propionicus DSM 2379.</title>
        <authorList>
            <consortium name="US DOE Joint Genome Institute"/>
            <person name="Copeland A."/>
            <person name="Lucas S."/>
            <person name="Lapidus A."/>
            <person name="Barry K."/>
            <person name="Detter J.C."/>
            <person name="Glavina del Rio T."/>
            <person name="Hammon N."/>
            <person name="Israni S."/>
            <person name="Dalin E."/>
            <person name="Tice H."/>
            <person name="Pitluck S."/>
            <person name="Saunders E."/>
            <person name="Brettin T."/>
            <person name="Bruce D."/>
            <person name="Han C."/>
            <person name="Tapia R."/>
            <person name="Schmutz J."/>
            <person name="Larimer F."/>
            <person name="Land M."/>
            <person name="Hauser L."/>
            <person name="Kyrpides N."/>
            <person name="Kim E."/>
            <person name="Lovley D."/>
            <person name="Richardson P."/>
        </authorList>
    </citation>
    <scope>NUCLEOTIDE SEQUENCE [LARGE SCALE GENOMIC DNA]</scope>
    <source>
        <strain evidence="3">DSM 2379 / NBRC 103807 / OttBd1</strain>
    </source>
</reference>
<dbReference type="InterPro" id="IPR001623">
    <property type="entry name" value="DnaJ_domain"/>
</dbReference>
<dbReference type="Proteomes" id="UP000006732">
    <property type="component" value="Chromosome"/>
</dbReference>
<dbReference type="EMBL" id="CP000482">
    <property type="protein sequence ID" value="ABK99568.1"/>
    <property type="molecule type" value="Genomic_DNA"/>
</dbReference>
<accession>A1AQE8</accession>
<dbReference type="RefSeq" id="WP_011735834.1">
    <property type="nucleotide sequence ID" value="NC_008609.1"/>
</dbReference>
<keyword evidence="3" id="KW-1185">Reference proteome</keyword>